<evidence type="ECO:0000256" key="5">
    <source>
        <dbReference type="ARBA" id="ARBA00022692"/>
    </source>
</evidence>
<feature type="transmembrane region" description="Helical" evidence="11">
    <location>
        <begin position="269"/>
        <end position="291"/>
    </location>
</feature>
<evidence type="ECO:0000256" key="4">
    <source>
        <dbReference type="ARBA" id="ARBA00022507"/>
    </source>
</evidence>
<proteinExistence type="inferred from homology"/>
<keyword evidence="10 11" id="KW-0807">Transducer</keyword>
<evidence type="ECO:0000256" key="6">
    <source>
        <dbReference type="ARBA" id="ARBA00022989"/>
    </source>
</evidence>
<keyword evidence="6 11" id="KW-1133">Transmembrane helix</keyword>
<sequence length="303" mass="34500">MDGLVYINLNWGITLLTQTAAGILGNSSLLCFYNFTFITAQRLRPTDLILNQLVLANNLVILSKGIPQTMAALGLKSFLDEAGCKVVFYLHRVARGVTLSTTCLLSGFQAMKLCPSISVWMEIKIKSPKCIVFCCFLCWILHLVLNISVVKHVTGQTNNKNMSMEKMYRYCSSPTLGRLLFSVNAVIFLVTDVMFWGLMVWTSRFMVLFLYRHKQRVQHIHSSRISPRTYYETRATCIILILVSMFVSFHALSSTLSFWITQIQNPIPWLINISSLVSLGFPTFSPFVFIFSDTRVSRFYFAC</sequence>
<evidence type="ECO:0000259" key="12">
    <source>
        <dbReference type="PROSITE" id="PS50262"/>
    </source>
</evidence>
<dbReference type="GeneID" id="103610043"/>
<keyword evidence="3 11" id="KW-1003">Cell membrane</keyword>
<comment type="subcellular location">
    <subcellularLocation>
        <location evidence="1 11">Cell membrane</location>
        <topology evidence="1 11">Multi-pass membrane protein</topology>
    </subcellularLocation>
</comment>
<dbReference type="Gene3D" id="1.20.1070.10">
    <property type="entry name" value="Rhodopsin 7-helix transmembrane proteins"/>
    <property type="match status" value="1"/>
</dbReference>
<keyword evidence="5 11" id="KW-0812">Transmembrane</keyword>
<feature type="transmembrane region" description="Helical" evidence="11">
    <location>
        <begin position="130"/>
        <end position="150"/>
    </location>
</feature>
<keyword evidence="4 11" id="KW-0589">Pheromone response</keyword>
<organism evidence="13 14">
    <name type="scientific">Galeopterus variegatus</name>
    <name type="common">Malayan flying lemur</name>
    <name type="synonym">Cynocephalus variegatus</name>
    <dbReference type="NCBI Taxonomy" id="482537"/>
    <lineage>
        <taxon>Eukaryota</taxon>
        <taxon>Metazoa</taxon>
        <taxon>Chordata</taxon>
        <taxon>Craniata</taxon>
        <taxon>Vertebrata</taxon>
        <taxon>Euteleostomi</taxon>
        <taxon>Mammalia</taxon>
        <taxon>Eutheria</taxon>
        <taxon>Euarchontoglires</taxon>
        <taxon>Dermoptera</taxon>
        <taxon>Cynocephalidae</taxon>
        <taxon>Galeopterus</taxon>
    </lineage>
</organism>
<evidence type="ECO:0000313" key="14">
    <source>
        <dbReference type="RefSeq" id="XP_008592502.1"/>
    </source>
</evidence>
<dbReference type="PRINTS" id="PR01534">
    <property type="entry name" value="VOMERONASL1R"/>
</dbReference>
<accession>A0ABM0SI11</accession>
<keyword evidence="9 11" id="KW-0675">Receptor</keyword>
<dbReference type="InterPro" id="IPR004072">
    <property type="entry name" value="Vmron_rcpt_1"/>
</dbReference>
<evidence type="ECO:0000256" key="8">
    <source>
        <dbReference type="ARBA" id="ARBA00023136"/>
    </source>
</evidence>
<evidence type="ECO:0000313" key="13">
    <source>
        <dbReference type="Proteomes" id="UP000694923"/>
    </source>
</evidence>
<dbReference type="PANTHER" id="PTHR24062">
    <property type="entry name" value="VOMERONASAL TYPE-1 RECEPTOR"/>
    <property type="match status" value="1"/>
</dbReference>
<evidence type="ECO:0000256" key="3">
    <source>
        <dbReference type="ARBA" id="ARBA00022475"/>
    </source>
</evidence>
<dbReference type="Proteomes" id="UP000694923">
    <property type="component" value="Unplaced"/>
</dbReference>
<evidence type="ECO:0000256" key="7">
    <source>
        <dbReference type="ARBA" id="ARBA00023040"/>
    </source>
</evidence>
<keyword evidence="8 11" id="KW-0472">Membrane</keyword>
<name>A0ABM0SI11_GALVR</name>
<protein>
    <recommendedName>
        <fullName evidence="11">Vomeronasal type-1 receptor</fullName>
    </recommendedName>
</protein>
<evidence type="ECO:0000256" key="11">
    <source>
        <dbReference type="RuleBase" id="RU364061"/>
    </source>
</evidence>
<evidence type="ECO:0000256" key="9">
    <source>
        <dbReference type="ARBA" id="ARBA00023170"/>
    </source>
</evidence>
<keyword evidence="13" id="KW-1185">Reference proteome</keyword>
<comment type="similarity">
    <text evidence="2 11">Belongs to the G-protein coupled receptor 1 family.</text>
</comment>
<feature type="transmembrane region" description="Helical" evidence="11">
    <location>
        <begin position="12"/>
        <end position="35"/>
    </location>
</feature>
<dbReference type="RefSeq" id="XP_008592502.1">
    <property type="nucleotide sequence ID" value="XM_008594280.1"/>
</dbReference>
<dbReference type="SUPFAM" id="SSF81321">
    <property type="entry name" value="Family A G protein-coupled receptor-like"/>
    <property type="match status" value="1"/>
</dbReference>
<dbReference type="PROSITE" id="PS50262">
    <property type="entry name" value="G_PROTEIN_RECEP_F1_2"/>
    <property type="match status" value="1"/>
</dbReference>
<evidence type="ECO:0000256" key="2">
    <source>
        <dbReference type="ARBA" id="ARBA00010663"/>
    </source>
</evidence>
<evidence type="ECO:0000256" key="10">
    <source>
        <dbReference type="ARBA" id="ARBA00023224"/>
    </source>
</evidence>
<reference evidence="14" key="1">
    <citation type="submission" date="2025-08" db="UniProtKB">
        <authorList>
            <consortium name="RefSeq"/>
        </authorList>
    </citation>
    <scope>IDENTIFICATION</scope>
</reference>
<evidence type="ECO:0000256" key="1">
    <source>
        <dbReference type="ARBA" id="ARBA00004651"/>
    </source>
</evidence>
<keyword evidence="7 11" id="KW-0297">G-protein coupled receptor</keyword>
<feature type="transmembrane region" description="Helical" evidence="11">
    <location>
        <begin position="185"/>
        <end position="211"/>
    </location>
</feature>
<feature type="transmembrane region" description="Helical" evidence="11">
    <location>
        <begin position="231"/>
        <end position="249"/>
    </location>
</feature>
<dbReference type="Pfam" id="PF03402">
    <property type="entry name" value="V1R"/>
    <property type="match status" value="1"/>
</dbReference>
<gene>
    <name evidence="14" type="primary">LOC103610043</name>
</gene>
<dbReference type="InterPro" id="IPR017452">
    <property type="entry name" value="GPCR_Rhodpsn_7TM"/>
</dbReference>
<feature type="domain" description="G-protein coupled receptors family 1 profile" evidence="12">
    <location>
        <begin position="25"/>
        <end position="289"/>
    </location>
</feature>